<dbReference type="SFLD" id="SFLDG01387">
    <property type="entry name" value="BtrN-like_SPASM_domain_contain"/>
    <property type="match status" value="1"/>
</dbReference>
<dbReference type="InterPro" id="IPR034391">
    <property type="entry name" value="AdoMet-like_SPASM_containing"/>
</dbReference>
<dbReference type="CDD" id="cd01335">
    <property type="entry name" value="Radical_SAM"/>
    <property type="match status" value="1"/>
</dbReference>
<keyword evidence="3" id="KW-0949">S-adenosyl-L-methionine</keyword>
<dbReference type="CDD" id="cd21109">
    <property type="entry name" value="SPASM"/>
    <property type="match status" value="1"/>
</dbReference>
<accession>X0YTT4</accession>
<dbReference type="GO" id="GO:0046872">
    <property type="term" value="F:metal ion binding"/>
    <property type="evidence" value="ECO:0007669"/>
    <property type="project" value="UniProtKB-KW"/>
</dbReference>
<dbReference type="SFLD" id="SFLDS00029">
    <property type="entry name" value="Radical_SAM"/>
    <property type="match status" value="1"/>
</dbReference>
<feature type="non-terminal residue" evidence="8">
    <location>
        <position position="338"/>
    </location>
</feature>
<keyword evidence="5" id="KW-0408">Iron</keyword>
<comment type="caution">
    <text evidence="8">The sequence shown here is derived from an EMBL/GenBank/DDBJ whole genome shotgun (WGS) entry which is preliminary data.</text>
</comment>
<keyword evidence="2" id="KW-0004">4Fe-4S</keyword>
<evidence type="ECO:0000256" key="5">
    <source>
        <dbReference type="ARBA" id="ARBA00023004"/>
    </source>
</evidence>
<dbReference type="InterPro" id="IPR023885">
    <property type="entry name" value="4Fe4S-binding_SPASM_dom"/>
</dbReference>
<evidence type="ECO:0000259" key="7">
    <source>
        <dbReference type="PROSITE" id="PS51918"/>
    </source>
</evidence>
<dbReference type="AlphaFoldDB" id="X0YTT4"/>
<evidence type="ECO:0000256" key="4">
    <source>
        <dbReference type="ARBA" id="ARBA00022723"/>
    </source>
</evidence>
<dbReference type="PROSITE" id="PS51918">
    <property type="entry name" value="RADICAL_SAM"/>
    <property type="match status" value="1"/>
</dbReference>
<protein>
    <recommendedName>
        <fullName evidence="7">Radical SAM core domain-containing protein</fullName>
    </recommendedName>
</protein>
<dbReference type="SFLD" id="SFLDG01067">
    <property type="entry name" value="SPASM/twitch_domain_containing"/>
    <property type="match status" value="1"/>
</dbReference>
<dbReference type="GO" id="GO:0051536">
    <property type="term" value="F:iron-sulfur cluster binding"/>
    <property type="evidence" value="ECO:0007669"/>
    <property type="project" value="UniProtKB-KW"/>
</dbReference>
<sequence>KNKSKMKKISHFFNLARIYLNYILKKSNCNYMPVRLWVEITSRCNLKCRLCVNKDIPPSLKGDMDFDLYKKIINEAAGNVYDINLFHRGEPLLHPKLIPIISYAKSRGIKTRIHTNATLLNPELSKKIILSGLDLISFSFDGYTKKTYEKNRIGASYEKSLNNIIDFLRIKKELKSKKPFTIIQVMEFDDKLSLEEIMEQKKKFLKRFSNLPLDKLVARHPHNWGGFLKLKELGKNYEENKRTISCTFPWYSLTIFYNGKVYLCPQDFLGKILLGDLNKNSIKEIFNHKTIKDIRNKFKTSKMNKIIPCKDCDRIRRRTFLGIPKGYINIFLKENLRR</sequence>
<dbReference type="InterPro" id="IPR013785">
    <property type="entry name" value="Aldolase_TIM"/>
</dbReference>
<evidence type="ECO:0000256" key="2">
    <source>
        <dbReference type="ARBA" id="ARBA00022485"/>
    </source>
</evidence>
<feature type="domain" description="Radical SAM core" evidence="7">
    <location>
        <begin position="30"/>
        <end position="242"/>
    </location>
</feature>
<dbReference type="Pfam" id="PF13186">
    <property type="entry name" value="SPASM"/>
    <property type="match status" value="1"/>
</dbReference>
<gene>
    <name evidence="8" type="ORF">S01H4_09872</name>
</gene>
<keyword evidence="6" id="KW-0411">Iron-sulfur</keyword>
<dbReference type="EMBL" id="BART01003663">
    <property type="protein sequence ID" value="GAG59665.1"/>
    <property type="molecule type" value="Genomic_DNA"/>
</dbReference>
<dbReference type="InterPro" id="IPR058240">
    <property type="entry name" value="rSAM_sf"/>
</dbReference>
<comment type="cofactor">
    <cofactor evidence="1">
        <name>[4Fe-4S] cluster</name>
        <dbReference type="ChEBI" id="CHEBI:49883"/>
    </cofactor>
</comment>
<dbReference type="Gene3D" id="3.20.20.70">
    <property type="entry name" value="Aldolase class I"/>
    <property type="match status" value="1"/>
</dbReference>
<dbReference type="Pfam" id="PF04055">
    <property type="entry name" value="Radical_SAM"/>
    <property type="match status" value="1"/>
</dbReference>
<evidence type="ECO:0000256" key="6">
    <source>
        <dbReference type="ARBA" id="ARBA00023014"/>
    </source>
</evidence>
<proteinExistence type="predicted"/>
<name>X0YTT4_9ZZZZ</name>
<reference evidence="8" key="1">
    <citation type="journal article" date="2014" name="Front. Microbiol.">
        <title>High frequency of phylogenetically diverse reductive dehalogenase-homologous genes in deep subseafloor sedimentary metagenomes.</title>
        <authorList>
            <person name="Kawai M."/>
            <person name="Futagami T."/>
            <person name="Toyoda A."/>
            <person name="Takaki Y."/>
            <person name="Nishi S."/>
            <person name="Hori S."/>
            <person name="Arai W."/>
            <person name="Tsubouchi T."/>
            <person name="Morono Y."/>
            <person name="Uchiyama I."/>
            <person name="Ito T."/>
            <person name="Fujiyama A."/>
            <person name="Inagaki F."/>
            <person name="Takami H."/>
        </authorList>
    </citation>
    <scope>NUCLEOTIDE SEQUENCE</scope>
    <source>
        <strain evidence="8">Expedition CK06-06</strain>
    </source>
</reference>
<organism evidence="8">
    <name type="scientific">marine sediment metagenome</name>
    <dbReference type="NCBI Taxonomy" id="412755"/>
    <lineage>
        <taxon>unclassified sequences</taxon>
        <taxon>metagenomes</taxon>
        <taxon>ecological metagenomes</taxon>
    </lineage>
</organism>
<dbReference type="InterPro" id="IPR007197">
    <property type="entry name" value="rSAM"/>
</dbReference>
<dbReference type="InterPro" id="IPR050377">
    <property type="entry name" value="Radical_SAM_PqqE_MftC-like"/>
</dbReference>
<dbReference type="PANTHER" id="PTHR11228">
    <property type="entry name" value="RADICAL SAM DOMAIN PROTEIN"/>
    <property type="match status" value="1"/>
</dbReference>
<evidence type="ECO:0000256" key="3">
    <source>
        <dbReference type="ARBA" id="ARBA00022691"/>
    </source>
</evidence>
<dbReference type="SUPFAM" id="SSF102114">
    <property type="entry name" value="Radical SAM enzymes"/>
    <property type="match status" value="1"/>
</dbReference>
<evidence type="ECO:0000313" key="8">
    <source>
        <dbReference type="EMBL" id="GAG59665.1"/>
    </source>
</evidence>
<evidence type="ECO:0000256" key="1">
    <source>
        <dbReference type="ARBA" id="ARBA00001966"/>
    </source>
</evidence>
<dbReference type="PANTHER" id="PTHR11228:SF7">
    <property type="entry name" value="PQQA PEPTIDE CYCLASE"/>
    <property type="match status" value="1"/>
</dbReference>
<keyword evidence="4" id="KW-0479">Metal-binding</keyword>
<feature type="non-terminal residue" evidence="8">
    <location>
        <position position="1"/>
    </location>
</feature>
<dbReference type="GO" id="GO:0003824">
    <property type="term" value="F:catalytic activity"/>
    <property type="evidence" value="ECO:0007669"/>
    <property type="project" value="InterPro"/>
</dbReference>